<reference evidence="1 2" key="2">
    <citation type="journal article" date="2022" name="Mol. Ecol. Resour.">
        <title>The genomes of chicory, endive, great burdock and yacon provide insights into Asteraceae paleo-polyploidization history and plant inulin production.</title>
        <authorList>
            <person name="Fan W."/>
            <person name="Wang S."/>
            <person name="Wang H."/>
            <person name="Wang A."/>
            <person name="Jiang F."/>
            <person name="Liu H."/>
            <person name="Zhao H."/>
            <person name="Xu D."/>
            <person name="Zhang Y."/>
        </authorList>
    </citation>
    <scope>NUCLEOTIDE SEQUENCE [LARGE SCALE GENOMIC DNA]</scope>
    <source>
        <strain evidence="2">cv. Yunnan</strain>
        <tissue evidence="1">Leaves</tissue>
    </source>
</reference>
<sequence length="344" mass="38881">MAVPILSLLLLFISIKSSADHVTNTFIDCLNNRSEPTFPITGTVYTPDNPSFSFVYYAYIRNHVFYNSTTTKPSLIITPLHVSHIQAAVICAQKHGMQMRTRSGGHDYEGLSYLSYSNSTPFFILDMFNLCSVDVNIEQETAWFQTGATLGEIYYRIAEKSNIMVSLVEFALRLRLVDIAVEVESMGEDLFWAITGGGGASFGVVLAFSFKLVCVPSQVTFFDVKRTSEKGIINIAYKWFLIAHKLDNDLFVRMSFDVVTNRKGMKSIRASFPSLFLENSTRLLSLVNDNFPELGLRESHCVEMSWVESTLAYAGSWLEHPSRLYFIELNNLKEIDHSRSNQTT</sequence>
<gene>
    <name evidence="1" type="ORF">L1987_15691</name>
</gene>
<accession>A0ACB9J798</accession>
<keyword evidence="2" id="KW-1185">Reference proteome</keyword>
<dbReference type="EMBL" id="CM042022">
    <property type="protein sequence ID" value="KAI3816006.1"/>
    <property type="molecule type" value="Genomic_DNA"/>
</dbReference>
<comment type="caution">
    <text evidence="1">The sequence shown here is derived from an EMBL/GenBank/DDBJ whole genome shotgun (WGS) entry which is preliminary data.</text>
</comment>
<protein>
    <submittedName>
        <fullName evidence="1">Uncharacterized protein</fullName>
    </submittedName>
</protein>
<reference evidence="2" key="1">
    <citation type="journal article" date="2022" name="Mol. Ecol. Resour.">
        <title>The genomes of chicory, endive, great burdock and yacon provide insights into Asteraceae palaeo-polyploidization history and plant inulin production.</title>
        <authorList>
            <person name="Fan W."/>
            <person name="Wang S."/>
            <person name="Wang H."/>
            <person name="Wang A."/>
            <person name="Jiang F."/>
            <person name="Liu H."/>
            <person name="Zhao H."/>
            <person name="Xu D."/>
            <person name="Zhang Y."/>
        </authorList>
    </citation>
    <scope>NUCLEOTIDE SEQUENCE [LARGE SCALE GENOMIC DNA]</scope>
    <source>
        <strain evidence="2">cv. Yunnan</strain>
    </source>
</reference>
<name>A0ACB9J798_9ASTR</name>
<evidence type="ECO:0000313" key="1">
    <source>
        <dbReference type="EMBL" id="KAI3816006.1"/>
    </source>
</evidence>
<proteinExistence type="predicted"/>
<organism evidence="1 2">
    <name type="scientific">Smallanthus sonchifolius</name>
    <dbReference type="NCBI Taxonomy" id="185202"/>
    <lineage>
        <taxon>Eukaryota</taxon>
        <taxon>Viridiplantae</taxon>
        <taxon>Streptophyta</taxon>
        <taxon>Embryophyta</taxon>
        <taxon>Tracheophyta</taxon>
        <taxon>Spermatophyta</taxon>
        <taxon>Magnoliopsida</taxon>
        <taxon>eudicotyledons</taxon>
        <taxon>Gunneridae</taxon>
        <taxon>Pentapetalae</taxon>
        <taxon>asterids</taxon>
        <taxon>campanulids</taxon>
        <taxon>Asterales</taxon>
        <taxon>Asteraceae</taxon>
        <taxon>Asteroideae</taxon>
        <taxon>Heliantheae alliance</taxon>
        <taxon>Millerieae</taxon>
        <taxon>Smallanthus</taxon>
    </lineage>
</organism>
<dbReference type="Proteomes" id="UP001056120">
    <property type="component" value="Linkage Group LG05"/>
</dbReference>
<evidence type="ECO:0000313" key="2">
    <source>
        <dbReference type="Proteomes" id="UP001056120"/>
    </source>
</evidence>